<reference evidence="1 2" key="1">
    <citation type="submission" date="2016-08" db="EMBL/GenBank/DDBJ databases">
        <title>Isolation and characterization of lytic bacteriophages SE-W109 which highly virulent against several Salmonella enterica subsp. enterica.</title>
        <authorList>
            <person name="Korbsrisate S."/>
            <person name="Phothaworn P."/>
        </authorList>
    </citation>
    <scope>NUCLEOTIDE SEQUENCE [LARGE SCALE GENOMIC DNA]</scope>
</reference>
<protein>
    <submittedName>
        <fullName evidence="1">Uncharacterized protein</fullName>
    </submittedName>
</protein>
<organism evidence="1 2">
    <name type="scientific">Salmonella phage SE-W109</name>
    <dbReference type="NCBI Taxonomy" id="1897529"/>
    <lineage>
        <taxon>Viruses</taxon>
        <taxon>Duplodnaviria</taxon>
        <taxon>Heunggongvirae</taxon>
        <taxon>Uroviricota</taxon>
        <taxon>Caudoviricetes</taxon>
        <taxon>Sarkviridae</taxon>
        <taxon>Guernseyvirinae</taxon>
        <taxon>Jerseyvirus</taxon>
        <taxon>Jerseyvirus SEW109</taxon>
    </lineage>
</organism>
<evidence type="ECO:0000313" key="2">
    <source>
        <dbReference type="Proteomes" id="UP000439580"/>
    </source>
</evidence>
<accession>A0A678NFC9</accession>
<proteinExistence type="predicted"/>
<dbReference type="Proteomes" id="UP000439580">
    <property type="component" value="Segment"/>
</dbReference>
<evidence type="ECO:0000313" key="1">
    <source>
        <dbReference type="EMBL" id="AOT28019.1"/>
    </source>
</evidence>
<keyword evidence="2" id="KW-1185">Reference proteome</keyword>
<dbReference type="EMBL" id="KX649889">
    <property type="protein sequence ID" value="AOT28019.1"/>
    <property type="molecule type" value="Genomic_DNA"/>
</dbReference>
<dbReference type="InterPro" id="IPR055861">
    <property type="entry name" value="DUF7438"/>
</dbReference>
<name>A0A678NFC9_9CAUD</name>
<dbReference type="Pfam" id="PF24219">
    <property type="entry name" value="DUF7438"/>
    <property type="match status" value="1"/>
</dbReference>
<gene>
    <name evidence="1" type="ORF">SaThSEW109_0016</name>
</gene>
<sequence length="144" mass="16259">MITKEQATHLMVLVDAVADTSADMVRAVVRGGNAKYVAASLERDLAYQELMAFVDSITEQSGCRKEDTQKCGHEWVEFHGLFIAEGDPRNEPGYTFCRKCGLKEYSRKCEHEWSYVMGDGPGFYECDVCGARSETLPYDLRWLA</sequence>